<gene>
    <name evidence="1" type="ORF">AN926_01285</name>
</gene>
<dbReference type="EMBL" id="LJJR01000004">
    <property type="protein sequence ID" value="KPD32859.1"/>
    <property type="molecule type" value="Genomic_DNA"/>
</dbReference>
<dbReference type="Proteomes" id="UP000053099">
    <property type="component" value="Unassembled WGS sequence"/>
</dbReference>
<organism evidence="1 2">
    <name type="scientific">Thermus scotoductus</name>
    <dbReference type="NCBI Taxonomy" id="37636"/>
    <lineage>
        <taxon>Bacteria</taxon>
        <taxon>Thermotogati</taxon>
        <taxon>Deinococcota</taxon>
        <taxon>Deinococci</taxon>
        <taxon>Thermales</taxon>
        <taxon>Thermaceae</taxon>
        <taxon>Thermus</taxon>
    </lineage>
</organism>
<comment type="caution">
    <text evidence="1">The sequence shown here is derived from an EMBL/GenBank/DDBJ whole genome shotgun (WGS) entry which is preliminary data.</text>
</comment>
<evidence type="ECO:0000313" key="1">
    <source>
        <dbReference type="EMBL" id="KPD32859.1"/>
    </source>
</evidence>
<proteinExistence type="predicted"/>
<accession>A0A0N1KQR9</accession>
<dbReference type="PATRIC" id="fig|37636.3.peg.1416"/>
<reference evidence="1 2" key="1">
    <citation type="submission" date="2015-09" db="EMBL/GenBank/DDBJ databases">
        <title>Draft genome sequence of Thermus scotoductus strain K1 isolated from a geothermal spring in Nagorno-Karabakh, Armenia.</title>
        <authorList>
            <person name="Saghatelyan A."/>
            <person name="Poghosyan L."/>
            <person name="Panosyan H."/>
            <person name="Birkeland N.-K."/>
        </authorList>
    </citation>
    <scope>NUCLEOTIDE SEQUENCE [LARGE SCALE GENOMIC DNA]</scope>
    <source>
        <strain evidence="1 2">K1</strain>
    </source>
</reference>
<evidence type="ECO:0000313" key="2">
    <source>
        <dbReference type="Proteomes" id="UP000053099"/>
    </source>
</evidence>
<protein>
    <submittedName>
        <fullName evidence="1">Uncharacterized protein</fullName>
    </submittedName>
</protein>
<sequence length="132" mass="15024">MVFRRNPNPPETDWKPTQEEWRVYTLCDGRRTEEEVVRESGLGEEAYVILAALLKRGLILPVEGAKELCQKLVGLLKTRLGPKANPFVARLEGCQSREALEEEALRVALKVKLTLDRKTGEELEKAIRALFH</sequence>
<dbReference type="AlphaFoldDB" id="A0A0N1KQR9"/>
<name>A0A0N1KQR9_THESC</name>